<protein>
    <submittedName>
        <fullName evidence="2">Uncharacterized protein</fullName>
    </submittedName>
</protein>
<proteinExistence type="predicted"/>
<gene>
    <name evidence="2" type="ORF">CCMP2556_LOCUS38608</name>
</gene>
<keyword evidence="3" id="KW-1185">Reference proteome</keyword>
<comment type="caution">
    <text evidence="2">The sequence shown here is derived from an EMBL/GenBank/DDBJ whole genome shotgun (WGS) entry which is preliminary data.</text>
</comment>
<evidence type="ECO:0000313" key="2">
    <source>
        <dbReference type="EMBL" id="CAK9078342.1"/>
    </source>
</evidence>
<feature type="region of interest" description="Disordered" evidence="1">
    <location>
        <begin position="1"/>
        <end position="72"/>
    </location>
</feature>
<accession>A0ABP0PQN3</accession>
<name>A0ABP0PQN3_9DINO</name>
<feature type="compositionally biased region" description="Low complexity" evidence="1">
    <location>
        <begin position="1"/>
        <end position="11"/>
    </location>
</feature>
<dbReference type="EMBL" id="CAXAMN010023548">
    <property type="protein sequence ID" value="CAK9078342.1"/>
    <property type="molecule type" value="Genomic_DNA"/>
</dbReference>
<organism evidence="2 3">
    <name type="scientific">Durusdinium trenchii</name>
    <dbReference type="NCBI Taxonomy" id="1381693"/>
    <lineage>
        <taxon>Eukaryota</taxon>
        <taxon>Sar</taxon>
        <taxon>Alveolata</taxon>
        <taxon>Dinophyceae</taxon>
        <taxon>Suessiales</taxon>
        <taxon>Symbiodiniaceae</taxon>
        <taxon>Durusdinium</taxon>
    </lineage>
</organism>
<evidence type="ECO:0000256" key="1">
    <source>
        <dbReference type="SAM" id="MobiDB-lite"/>
    </source>
</evidence>
<dbReference type="Proteomes" id="UP001642484">
    <property type="component" value="Unassembled WGS sequence"/>
</dbReference>
<feature type="compositionally biased region" description="Pro residues" evidence="1">
    <location>
        <begin position="18"/>
        <end position="41"/>
    </location>
</feature>
<evidence type="ECO:0000313" key="3">
    <source>
        <dbReference type="Proteomes" id="UP001642484"/>
    </source>
</evidence>
<reference evidence="2 3" key="1">
    <citation type="submission" date="2024-02" db="EMBL/GenBank/DDBJ databases">
        <authorList>
            <person name="Chen Y."/>
            <person name="Shah S."/>
            <person name="Dougan E. K."/>
            <person name="Thang M."/>
            <person name="Chan C."/>
        </authorList>
    </citation>
    <scope>NUCLEOTIDE SEQUENCE [LARGE SCALE GENOMIC DNA]</scope>
</reference>
<sequence length="121" mass="12610">MKGLMGAAKGALLGGSNGPPPVGEAWWPPPDKPPLLPPPISPYFQGQPASRASLGASSQLDNEGEANAPQVPFVASDRSVRFAMPGAESSVRIRSLLVNMFQELDSIQSLWAFGPGLEVGS</sequence>
<feature type="compositionally biased region" description="Polar residues" evidence="1">
    <location>
        <begin position="47"/>
        <end position="61"/>
    </location>
</feature>